<dbReference type="Proteomes" id="UP001379533">
    <property type="component" value="Chromosome"/>
</dbReference>
<protein>
    <submittedName>
        <fullName evidence="1">Uncharacterized protein</fullName>
    </submittedName>
</protein>
<dbReference type="EMBL" id="CP089982">
    <property type="protein sequence ID" value="WXA94354.1"/>
    <property type="molecule type" value="Genomic_DNA"/>
</dbReference>
<reference evidence="1 2" key="1">
    <citation type="submission" date="2021-12" db="EMBL/GenBank/DDBJ databases">
        <title>Discovery of the Pendulisporaceae a myxobacterial family with distinct sporulation behavior and unique specialized metabolism.</title>
        <authorList>
            <person name="Garcia R."/>
            <person name="Popoff A."/>
            <person name="Bader C.D."/>
            <person name="Loehr J."/>
            <person name="Walesch S."/>
            <person name="Walt C."/>
            <person name="Boldt J."/>
            <person name="Bunk B."/>
            <person name="Haeckl F.J.F.P.J."/>
            <person name="Gunesch A.P."/>
            <person name="Birkelbach J."/>
            <person name="Nuebel U."/>
            <person name="Pietschmann T."/>
            <person name="Bach T."/>
            <person name="Mueller R."/>
        </authorList>
    </citation>
    <scope>NUCLEOTIDE SEQUENCE [LARGE SCALE GENOMIC DNA]</scope>
    <source>
        <strain evidence="1 2">MSr12523</strain>
    </source>
</reference>
<evidence type="ECO:0000313" key="1">
    <source>
        <dbReference type="EMBL" id="WXA94354.1"/>
    </source>
</evidence>
<name>A0ABZ2K8D5_9BACT</name>
<keyword evidence="2" id="KW-1185">Reference proteome</keyword>
<proteinExistence type="predicted"/>
<accession>A0ABZ2K8D5</accession>
<evidence type="ECO:0000313" key="2">
    <source>
        <dbReference type="Proteomes" id="UP001379533"/>
    </source>
</evidence>
<organism evidence="1 2">
    <name type="scientific">Pendulispora brunnea</name>
    <dbReference type="NCBI Taxonomy" id="2905690"/>
    <lineage>
        <taxon>Bacteria</taxon>
        <taxon>Pseudomonadati</taxon>
        <taxon>Myxococcota</taxon>
        <taxon>Myxococcia</taxon>
        <taxon>Myxococcales</taxon>
        <taxon>Sorangiineae</taxon>
        <taxon>Pendulisporaceae</taxon>
        <taxon>Pendulispora</taxon>
    </lineage>
</organism>
<dbReference type="RefSeq" id="WP_394844960.1">
    <property type="nucleotide sequence ID" value="NZ_CP089982.1"/>
</dbReference>
<gene>
    <name evidence="1" type="ORF">LZC95_48905</name>
</gene>
<sequence length="201" mass="23076">MDRLQKRILAKEYESEHGPDVNDAAFETIKTNIQEAYEQYSPELAIDRIGRIWEKLDNIVQFAEAKTRLLLGKLKRPVVPEPPEWLSDRLRPLGKNDEDGCALPEATIESTKLLIGYILAEPRNTHLRATLEKGPLGRAVVDWENDIGRLQWFVAPSELPWPGVNVHVWERKGRGAAAHREMRTFHHALAVRNHLLTFYDS</sequence>